<evidence type="ECO:0000259" key="7">
    <source>
        <dbReference type="SMART" id="SM00829"/>
    </source>
</evidence>
<keyword evidence="4 6" id="KW-0862">Zinc</keyword>
<dbReference type="PROSITE" id="PS00059">
    <property type="entry name" value="ADH_ZINC"/>
    <property type="match status" value="1"/>
</dbReference>
<dbReference type="InterPro" id="IPR011032">
    <property type="entry name" value="GroES-like_sf"/>
</dbReference>
<dbReference type="Gene3D" id="3.40.50.720">
    <property type="entry name" value="NAD(P)-binding Rossmann-like Domain"/>
    <property type="match status" value="1"/>
</dbReference>
<sequence length="372" mass="39877">MTDAISSLAAISDSHGGFVIDNTQVRAPKHGEVRVRMAAAGVCHTDHQSLQWDGPLVLGHEGAGWIESIGPNVTDLAVGQPVLLNWAIPCGHCLPCQHAHGHLCDRTQGLSPESPSVDSPHTLWRHQAVRRSFNLGTFSQYTLVRASALTRLPEHLALDEACILGCGVMTGVGSAIQSAQVQHGDTVVVLGCGGVGLSVVQGARIAGASTIIALDKRIESLDRASSMGATHTWRITDDGDALEAAAAHVRILTQGRGADHAFEATGSHRLAFAPLKFIRHGGTALQLSGAHGEVSVAMPDFWWDKRYLTPLYGGCHPERDFPKLLRWIDEGQLDVASMVTRRYKLPQLQAAMNDMLSGRNIKGVIVFDQESA</sequence>
<feature type="domain" description="Enoyl reductase (ER)" evidence="7">
    <location>
        <begin position="13"/>
        <end position="365"/>
    </location>
</feature>
<evidence type="ECO:0000313" key="8">
    <source>
        <dbReference type="EMBL" id="MBD8051951.1"/>
    </source>
</evidence>
<protein>
    <submittedName>
        <fullName evidence="8">Alcohol dehydrogenase catalytic domain-containing protein</fullName>
    </submittedName>
</protein>
<keyword evidence="3 6" id="KW-0479">Metal-binding</keyword>
<dbReference type="InterPro" id="IPR020843">
    <property type="entry name" value="ER"/>
</dbReference>
<evidence type="ECO:0000313" key="9">
    <source>
        <dbReference type="Proteomes" id="UP000647424"/>
    </source>
</evidence>
<dbReference type="EMBL" id="JACYFT010000005">
    <property type="protein sequence ID" value="MBD8051951.1"/>
    <property type="molecule type" value="Genomic_DNA"/>
</dbReference>
<comment type="cofactor">
    <cofactor evidence="1 6">
        <name>Zn(2+)</name>
        <dbReference type="ChEBI" id="CHEBI:29105"/>
    </cofactor>
</comment>
<dbReference type="Proteomes" id="UP000647424">
    <property type="component" value="Unassembled WGS sequence"/>
</dbReference>
<dbReference type="InterPro" id="IPR013149">
    <property type="entry name" value="ADH-like_C"/>
</dbReference>
<comment type="similarity">
    <text evidence="2 6">Belongs to the zinc-containing alcohol dehydrogenase family.</text>
</comment>
<dbReference type="SUPFAM" id="SSF51735">
    <property type="entry name" value="NAD(P)-binding Rossmann-fold domains"/>
    <property type="match status" value="1"/>
</dbReference>
<accession>A0A927IN84</accession>
<dbReference type="PANTHER" id="PTHR43350">
    <property type="entry name" value="NAD-DEPENDENT ALCOHOL DEHYDROGENASE"/>
    <property type="match status" value="1"/>
</dbReference>
<dbReference type="GO" id="GO:0016616">
    <property type="term" value="F:oxidoreductase activity, acting on the CH-OH group of donors, NAD or NADP as acceptor"/>
    <property type="evidence" value="ECO:0007669"/>
    <property type="project" value="UniProtKB-ARBA"/>
</dbReference>
<evidence type="ECO:0000256" key="2">
    <source>
        <dbReference type="ARBA" id="ARBA00008072"/>
    </source>
</evidence>
<evidence type="ECO:0000256" key="5">
    <source>
        <dbReference type="ARBA" id="ARBA00023002"/>
    </source>
</evidence>
<dbReference type="InterPro" id="IPR002328">
    <property type="entry name" value="ADH_Zn_CS"/>
</dbReference>
<evidence type="ECO:0000256" key="1">
    <source>
        <dbReference type="ARBA" id="ARBA00001947"/>
    </source>
</evidence>
<dbReference type="SUPFAM" id="SSF50129">
    <property type="entry name" value="GroES-like"/>
    <property type="match status" value="1"/>
</dbReference>
<dbReference type="RefSeq" id="WP_191820439.1">
    <property type="nucleotide sequence ID" value="NZ_JACYFT010000005.1"/>
</dbReference>
<dbReference type="GO" id="GO:0008270">
    <property type="term" value="F:zinc ion binding"/>
    <property type="evidence" value="ECO:0007669"/>
    <property type="project" value="InterPro"/>
</dbReference>
<comment type="caution">
    <text evidence="8">The sequence shown here is derived from an EMBL/GenBank/DDBJ whole genome shotgun (WGS) entry which is preliminary data.</text>
</comment>
<dbReference type="InterPro" id="IPR036291">
    <property type="entry name" value="NAD(P)-bd_dom_sf"/>
</dbReference>
<organism evidence="8 9">
    <name type="scientific">Limnohabitans radicicola</name>
    <dbReference type="NCBI Taxonomy" id="2771427"/>
    <lineage>
        <taxon>Bacteria</taxon>
        <taxon>Pseudomonadati</taxon>
        <taxon>Pseudomonadota</taxon>
        <taxon>Betaproteobacteria</taxon>
        <taxon>Burkholderiales</taxon>
        <taxon>Comamonadaceae</taxon>
        <taxon>Limnohabitans</taxon>
    </lineage>
</organism>
<dbReference type="InterPro" id="IPR013154">
    <property type="entry name" value="ADH-like_N"/>
</dbReference>
<evidence type="ECO:0000256" key="4">
    <source>
        <dbReference type="ARBA" id="ARBA00022833"/>
    </source>
</evidence>
<proteinExistence type="inferred from homology"/>
<dbReference type="AlphaFoldDB" id="A0A927IN84"/>
<dbReference type="Pfam" id="PF08240">
    <property type="entry name" value="ADH_N"/>
    <property type="match status" value="1"/>
</dbReference>
<dbReference type="PANTHER" id="PTHR43350:SF2">
    <property type="entry name" value="GROES-LIKE ZINC-BINDING ALCOHOL DEHYDROGENASE FAMILY PROTEIN"/>
    <property type="match status" value="1"/>
</dbReference>
<gene>
    <name evidence="8" type="ORF">IC609_15550</name>
</gene>
<evidence type="ECO:0000256" key="3">
    <source>
        <dbReference type="ARBA" id="ARBA00022723"/>
    </source>
</evidence>
<keyword evidence="9" id="KW-1185">Reference proteome</keyword>
<keyword evidence="5" id="KW-0560">Oxidoreductase</keyword>
<dbReference type="SMART" id="SM00829">
    <property type="entry name" value="PKS_ER"/>
    <property type="match status" value="1"/>
</dbReference>
<evidence type="ECO:0000256" key="6">
    <source>
        <dbReference type="RuleBase" id="RU361277"/>
    </source>
</evidence>
<reference evidence="8" key="1">
    <citation type="submission" date="2020-09" db="EMBL/GenBank/DDBJ databases">
        <title>Genome seq and assembly of Limnohabitants sp.</title>
        <authorList>
            <person name="Chhetri G."/>
        </authorList>
    </citation>
    <scope>NUCLEOTIDE SEQUENCE</scope>
    <source>
        <strain evidence="8">JUR4</strain>
    </source>
</reference>
<dbReference type="Pfam" id="PF00107">
    <property type="entry name" value="ADH_zinc_N"/>
    <property type="match status" value="1"/>
</dbReference>
<dbReference type="Gene3D" id="3.90.180.10">
    <property type="entry name" value="Medium-chain alcohol dehydrogenases, catalytic domain"/>
    <property type="match status" value="1"/>
</dbReference>
<name>A0A927IN84_9BURK</name>